<evidence type="ECO:0000259" key="2">
    <source>
        <dbReference type="Pfam" id="PF06580"/>
    </source>
</evidence>
<sequence>MFSFDKEYKGWSLERISRHILYWGFWLSFYCIVNGSQYGNRYVEWFLFEALIMTVKLPYAYFVTYYLLPKFLPDKKYVLLGISVLLSALVAVVFILLIYNHFPYTMKDEESILWSGKTFYRILDLIYIASLVVIIKLVQEYYRQKRANTQLREEKINAELQILRNQLQPHFLFNTLNNINSLIISNDNRASNAVLKLSDMLSYMLYDCNVDQVMMGKEVDLIKNYMQLEKIRYGDRLELSFQVSGEIHQRFIAPLLLMPFVENAFKHGIAKSEKKSWIRIYLDVTGDDLSFMVENSLPEEFENDFPRLKSGIGLDNLKKRLKLLYPNRYSISSNTHDSYLINLKIHL</sequence>
<accession>A0A9E7CTX9</accession>
<dbReference type="KEGG" id="fbm:MQE35_06510"/>
<name>A0A9E7CTX9_9FLAO</name>
<keyword evidence="1" id="KW-0472">Membrane</keyword>
<dbReference type="GO" id="GO:0000155">
    <property type="term" value="F:phosphorelay sensor kinase activity"/>
    <property type="evidence" value="ECO:0007669"/>
    <property type="project" value="InterPro"/>
</dbReference>
<dbReference type="PANTHER" id="PTHR34220">
    <property type="entry name" value="SENSOR HISTIDINE KINASE YPDA"/>
    <property type="match status" value="1"/>
</dbReference>
<keyword evidence="3" id="KW-0418">Kinase</keyword>
<reference evidence="3" key="1">
    <citation type="submission" date="2022-03" db="EMBL/GenBank/DDBJ databases">
        <title>Description of Abyssus ytuae gen. nov., sp. nov., a novel member of the family Flavobacteriaceae isolated from the sediment of Mariana Trench.</title>
        <authorList>
            <person name="Zhang J."/>
            <person name="Xu X."/>
        </authorList>
    </citation>
    <scope>NUCLEOTIDE SEQUENCE</scope>
    <source>
        <strain evidence="3">MT3330</strain>
    </source>
</reference>
<evidence type="ECO:0000313" key="4">
    <source>
        <dbReference type="Proteomes" id="UP000831290"/>
    </source>
</evidence>
<dbReference type="SUPFAM" id="SSF55874">
    <property type="entry name" value="ATPase domain of HSP90 chaperone/DNA topoisomerase II/histidine kinase"/>
    <property type="match status" value="1"/>
</dbReference>
<dbReference type="Gene3D" id="3.30.565.10">
    <property type="entry name" value="Histidine kinase-like ATPase, C-terminal domain"/>
    <property type="match status" value="1"/>
</dbReference>
<organism evidence="3 4">
    <name type="scientific">Abyssalbus ytuae</name>
    <dbReference type="NCBI Taxonomy" id="2926907"/>
    <lineage>
        <taxon>Bacteria</taxon>
        <taxon>Pseudomonadati</taxon>
        <taxon>Bacteroidota</taxon>
        <taxon>Flavobacteriia</taxon>
        <taxon>Flavobacteriales</taxon>
        <taxon>Flavobacteriaceae</taxon>
        <taxon>Abyssalbus</taxon>
    </lineage>
</organism>
<feature type="domain" description="Signal transduction histidine kinase internal region" evidence="2">
    <location>
        <begin position="158"/>
        <end position="237"/>
    </location>
</feature>
<feature type="transmembrane region" description="Helical" evidence="1">
    <location>
        <begin position="119"/>
        <end position="138"/>
    </location>
</feature>
<protein>
    <submittedName>
        <fullName evidence="3">Histidine kinase</fullName>
    </submittedName>
</protein>
<proteinExistence type="predicted"/>
<dbReference type="Proteomes" id="UP000831290">
    <property type="component" value="Chromosome"/>
</dbReference>
<keyword evidence="1" id="KW-1133">Transmembrane helix</keyword>
<feature type="transmembrane region" description="Helical" evidence="1">
    <location>
        <begin position="20"/>
        <end position="39"/>
    </location>
</feature>
<dbReference type="InterPro" id="IPR036890">
    <property type="entry name" value="HATPase_C_sf"/>
</dbReference>
<dbReference type="PANTHER" id="PTHR34220:SF7">
    <property type="entry name" value="SENSOR HISTIDINE KINASE YPDA"/>
    <property type="match status" value="1"/>
</dbReference>
<evidence type="ECO:0000256" key="1">
    <source>
        <dbReference type="SAM" id="Phobius"/>
    </source>
</evidence>
<gene>
    <name evidence="3" type="ORF">MQE35_06510</name>
</gene>
<dbReference type="AlphaFoldDB" id="A0A9E7CTX9"/>
<evidence type="ECO:0000313" key="3">
    <source>
        <dbReference type="EMBL" id="UOB18941.1"/>
    </source>
</evidence>
<feature type="transmembrane region" description="Helical" evidence="1">
    <location>
        <begin position="45"/>
        <end position="68"/>
    </location>
</feature>
<feature type="transmembrane region" description="Helical" evidence="1">
    <location>
        <begin position="77"/>
        <end position="99"/>
    </location>
</feature>
<dbReference type="RefSeq" id="WP_255845558.1">
    <property type="nucleotide sequence ID" value="NZ_CP094358.1"/>
</dbReference>
<keyword evidence="4" id="KW-1185">Reference proteome</keyword>
<dbReference type="Pfam" id="PF06580">
    <property type="entry name" value="His_kinase"/>
    <property type="match status" value="1"/>
</dbReference>
<keyword evidence="1" id="KW-0812">Transmembrane</keyword>
<dbReference type="GO" id="GO:0016020">
    <property type="term" value="C:membrane"/>
    <property type="evidence" value="ECO:0007669"/>
    <property type="project" value="InterPro"/>
</dbReference>
<dbReference type="EMBL" id="CP094358">
    <property type="protein sequence ID" value="UOB18941.1"/>
    <property type="molecule type" value="Genomic_DNA"/>
</dbReference>
<dbReference type="InterPro" id="IPR050640">
    <property type="entry name" value="Bact_2-comp_sensor_kinase"/>
</dbReference>
<dbReference type="InterPro" id="IPR010559">
    <property type="entry name" value="Sig_transdc_His_kin_internal"/>
</dbReference>
<keyword evidence="3" id="KW-0808">Transferase</keyword>